<dbReference type="Pfam" id="PF05558">
    <property type="entry name" value="DREPP"/>
    <property type="match status" value="1"/>
</dbReference>
<keyword evidence="3" id="KW-1185">Reference proteome</keyword>
<evidence type="ECO:0000313" key="3">
    <source>
        <dbReference type="Proteomes" id="UP001420932"/>
    </source>
</evidence>
<dbReference type="AlphaFoldDB" id="A0AAP0PMC8"/>
<sequence length="209" mass="22340">MGYWKSKVLPKLKKAFDLNSSKKAAAAEACKSFDDSKDAVNKEFEEKKTELQPKVVEIYEASSVEIKGLVKERNDAGIKKNSAAVVKFLEELVKIEFPGSKAVSEVSSKFGAGLVPGPVLFVLEKVSTFVVDVDDTKSGGAGDQTSREVVAVEEEKDKEAAGVAVQGDKEEAAAAAAAAEEIKDAVAEDQETIKKEPEAAKVEEAPKHP</sequence>
<evidence type="ECO:0000313" key="2">
    <source>
        <dbReference type="EMBL" id="KAK9149948.1"/>
    </source>
</evidence>
<evidence type="ECO:0000256" key="1">
    <source>
        <dbReference type="SAM" id="MobiDB-lite"/>
    </source>
</evidence>
<dbReference type="Proteomes" id="UP001420932">
    <property type="component" value="Unassembled WGS sequence"/>
</dbReference>
<gene>
    <name evidence="2" type="ORF">Syun_008257</name>
</gene>
<accession>A0AAP0PMC8</accession>
<dbReference type="InterPro" id="IPR008469">
    <property type="entry name" value="DREPP"/>
</dbReference>
<organism evidence="2 3">
    <name type="scientific">Stephania yunnanensis</name>
    <dbReference type="NCBI Taxonomy" id="152371"/>
    <lineage>
        <taxon>Eukaryota</taxon>
        <taxon>Viridiplantae</taxon>
        <taxon>Streptophyta</taxon>
        <taxon>Embryophyta</taxon>
        <taxon>Tracheophyta</taxon>
        <taxon>Spermatophyta</taxon>
        <taxon>Magnoliopsida</taxon>
        <taxon>Ranunculales</taxon>
        <taxon>Menispermaceae</taxon>
        <taxon>Menispermoideae</taxon>
        <taxon>Cissampelideae</taxon>
        <taxon>Stephania</taxon>
    </lineage>
</organism>
<feature type="region of interest" description="Disordered" evidence="1">
    <location>
        <begin position="135"/>
        <end position="167"/>
    </location>
</feature>
<dbReference type="PANTHER" id="PTHR38522:SF2">
    <property type="entry name" value="PLASMA MEMBRANE-ASSOCIATED CATION-BINDING PROTEIN 1"/>
    <property type="match status" value="1"/>
</dbReference>
<dbReference type="PANTHER" id="PTHR38522">
    <property type="entry name" value="PLASMA MEMBRANE-ASSOCIATED CATION-BINDING PROTEIN 1"/>
    <property type="match status" value="1"/>
</dbReference>
<name>A0AAP0PMC8_9MAGN</name>
<comment type="caution">
    <text evidence="2">The sequence shown here is derived from an EMBL/GenBank/DDBJ whole genome shotgun (WGS) entry which is preliminary data.</text>
</comment>
<dbReference type="GO" id="GO:0005886">
    <property type="term" value="C:plasma membrane"/>
    <property type="evidence" value="ECO:0007669"/>
    <property type="project" value="InterPro"/>
</dbReference>
<reference evidence="2 3" key="1">
    <citation type="submission" date="2024-01" db="EMBL/GenBank/DDBJ databases">
        <title>Genome assemblies of Stephania.</title>
        <authorList>
            <person name="Yang L."/>
        </authorList>
    </citation>
    <scope>NUCLEOTIDE SEQUENCE [LARGE SCALE GENOMIC DNA]</scope>
    <source>
        <strain evidence="2">YNDBR</strain>
        <tissue evidence="2">Leaf</tissue>
    </source>
</reference>
<dbReference type="EMBL" id="JBBNAF010000004">
    <property type="protein sequence ID" value="KAK9149948.1"/>
    <property type="molecule type" value="Genomic_DNA"/>
</dbReference>
<evidence type="ECO:0008006" key="4">
    <source>
        <dbReference type="Google" id="ProtNLM"/>
    </source>
</evidence>
<feature type="region of interest" description="Disordered" evidence="1">
    <location>
        <begin position="187"/>
        <end position="209"/>
    </location>
</feature>
<protein>
    <recommendedName>
        <fullName evidence="4">Plasma membrane-associated cation-binding protein 1</fullName>
    </recommendedName>
</protein>
<proteinExistence type="predicted"/>